<feature type="region of interest" description="Disordered" evidence="1">
    <location>
        <begin position="1279"/>
        <end position="1300"/>
    </location>
</feature>
<evidence type="ECO:0000313" key="4">
    <source>
        <dbReference type="Proteomes" id="UP000835052"/>
    </source>
</evidence>
<dbReference type="PRINTS" id="PR00759">
    <property type="entry name" value="BASICPTASE"/>
</dbReference>
<feature type="domain" description="BPTI/Kunitz inhibitor" evidence="2">
    <location>
        <begin position="460"/>
        <end position="507"/>
    </location>
</feature>
<dbReference type="Gene3D" id="4.10.410.10">
    <property type="entry name" value="Pancreatic trypsin inhibitor Kunitz domain"/>
    <property type="match status" value="5"/>
</dbReference>
<dbReference type="PROSITE" id="PS50279">
    <property type="entry name" value="BPTI_KUNITZ_2"/>
    <property type="match status" value="5"/>
</dbReference>
<dbReference type="CDD" id="cd22593">
    <property type="entry name" value="Kunitz_conkunitzin"/>
    <property type="match status" value="1"/>
</dbReference>
<dbReference type="Proteomes" id="UP000835052">
    <property type="component" value="Unassembled WGS sequence"/>
</dbReference>
<dbReference type="Pfam" id="PF00014">
    <property type="entry name" value="Kunitz_BPTI"/>
    <property type="match status" value="5"/>
</dbReference>
<dbReference type="OrthoDB" id="5950222at2759"/>
<organism evidence="3 4">
    <name type="scientific">Caenorhabditis auriculariae</name>
    <dbReference type="NCBI Taxonomy" id="2777116"/>
    <lineage>
        <taxon>Eukaryota</taxon>
        <taxon>Metazoa</taxon>
        <taxon>Ecdysozoa</taxon>
        <taxon>Nematoda</taxon>
        <taxon>Chromadorea</taxon>
        <taxon>Rhabditida</taxon>
        <taxon>Rhabditina</taxon>
        <taxon>Rhabditomorpha</taxon>
        <taxon>Rhabditoidea</taxon>
        <taxon>Rhabditidae</taxon>
        <taxon>Peloderinae</taxon>
        <taxon>Caenorhabditis</taxon>
    </lineage>
</organism>
<evidence type="ECO:0000259" key="2">
    <source>
        <dbReference type="PROSITE" id="PS50279"/>
    </source>
</evidence>
<keyword evidence="4" id="KW-1185">Reference proteome</keyword>
<feature type="domain" description="BPTI/Kunitz inhibitor" evidence="2">
    <location>
        <begin position="661"/>
        <end position="713"/>
    </location>
</feature>
<dbReference type="InterPro" id="IPR006150">
    <property type="entry name" value="Cys_repeat_1"/>
</dbReference>
<dbReference type="Pfam" id="PF01683">
    <property type="entry name" value="EB"/>
    <property type="match status" value="3"/>
</dbReference>
<dbReference type="SMART" id="SM00131">
    <property type="entry name" value="KU"/>
    <property type="match status" value="5"/>
</dbReference>
<comment type="caution">
    <text evidence="3">The sequence shown here is derived from an EMBL/GenBank/DDBJ whole genome shotgun (WGS) entry which is preliminary data.</text>
</comment>
<dbReference type="CDD" id="cd00109">
    <property type="entry name" value="Kunitz-type"/>
    <property type="match status" value="3"/>
</dbReference>
<name>A0A8S1GWR2_9PELO</name>
<proteinExistence type="predicted"/>
<dbReference type="SMART" id="SM00289">
    <property type="entry name" value="WR1"/>
    <property type="match status" value="14"/>
</dbReference>
<evidence type="ECO:0000313" key="3">
    <source>
        <dbReference type="EMBL" id="CAD6187897.1"/>
    </source>
</evidence>
<accession>A0A8S1GWR2</accession>
<sequence length="1555" mass="169396">MQKMSWKELLISDERGRLRGGDGLEANVSTCHSNSREDTGSVVRRSAAYCEEGVNCEVCELISPGQPCNIFERLPQLECDNSTKTVLYKPSRYLMCVDGEILSFDCSRDGATPAVFNPVIRECVREDAFKRRKRGITGSARVGDMCSFNTDCQRGMFCGGGVCSCLSDFVAIAQHCWPKVNPGESGCVENRQCEAVWPATTCSSAGLCECPKETVPSRTRDGTVCISSSIPPSCPLPESHNGNPNPATVLANPTSHPLNPGNYMPVLCTSVSSETRTSNGGDGSTWCVYPDGENDINIGDIYNCISHPQVNNKLFPEYAESVDGVCCHNRAFVCIQPLESGDEPSVPRWWYNSATGTCVQFMWDPDTISNASPNNFRTVEHCESYCRDTCRRGMPEFAQSKYSILDEVPRTNCMASTSRCDAEHQCSLIGSQQTCCPTAAHICSAHGGRFLLTKPPENFDRGVLIAGHKSSTRYYYDVDQGRCVNFMYQGLGNFNNFITKQDCESFCSKLVCENGNPLRIGEEWQRCETNNDCPSSHSCQGSHKVCCPTAQSLCTQPKRLGDCTSAVRRYWYNAATRTCEMFQYTGCQGNDNNFGSLVSCQQKCRGIHVEPKCVHGRAFRDRNGSFQQCSDKQNGPKCPVNYVCSFDGITHGCCPTKSFTCSLNPDKGVQCGSGRSYRYYFNSNKQTCETFQYEGCDGNSNNFLTSEDCQTYCGVGGCPNGGVPLRDEGTNRPMSCSEMKLCPSTHECLSIPINGNVGNRCCPTKAHICSQPPQQGNHCSKISVSRYYFNIVTKECASFQFNGCNGNLNNFASPQECNNFCSSAGCAVGEVAYKDVNTKRAYDCNNVLVNSCPANFQCRFNSLTSGYVCCGSSSMDVCPSEERAFINALDESVRECAINIPGSCPADFLCRFNAQRNRYYCCAPTTENVCPDGRALFRAKKTFLPVRCTLNSPNACPDGYSYVCKGDAEFLMDEKTRMPRICTPGAFVSCPIGFRCHRSHPSATNGFCCKGDINAISEGCPPGEFAYAKKSEIVACDPFNPENKGCPSTFSCQFAVAFQRYQCCGKDPIEEDEIEQEELGCPLSQVALVSDERPVICTASGQSCPTGYFCQFSDRNKQFQCCGHKAGCPGDSVAYLDLTGAAQECSMKLGNCPSGFVCQKTRPGKTICCTGSPIRKRPQENRNPPLLPTIEAPMVTSAEATPPAVFSTTAAPITQPNNSVRPGPLCPPEMIMTNGECKIRGAVGSACLLSSQCTTGADCVMLICVCGRNYQEADGLCDRLPESSSSPSPPTVPPTTALPKSPAPAICGEGQIEKEGRCLFSARVGAQCEFEAQCSNGASCRKSRCECSEGFSPFENRCLNNVNLCPKPRTPVILAEYSLTLCNRTPCPKPSTCTYSKMISGYICCSTKRMIAQPPPPRSITIQPKDRTTSAGFVRTTKPPVRNIAGVTSQKRVAQGRVGKPSTSFLTKFKCPDGRAPMNYGDTDLPIGCTPARGCPQGYSCTNGICCPSGRSKRNPCPRGFLAIPVNENNTYCEPQCNRIRSAPPLCSTRRKRSI</sequence>
<protein>
    <recommendedName>
        <fullName evidence="2">BPTI/Kunitz inhibitor domain-containing protein</fullName>
    </recommendedName>
</protein>
<dbReference type="PROSITE" id="PS00280">
    <property type="entry name" value="BPTI_KUNITZ_1"/>
    <property type="match status" value="3"/>
</dbReference>
<dbReference type="EMBL" id="CAJGYM010000007">
    <property type="protein sequence ID" value="CAD6187897.1"/>
    <property type="molecule type" value="Genomic_DNA"/>
</dbReference>
<feature type="domain" description="BPTI/Kunitz inhibitor" evidence="2">
    <location>
        <begin position="554"/>
        <end position="604"/>
    </location>
</feature>
<gene>
    <name evidence="3" type="ORF">CAUJ_LOCUS3816</name>
</gene>
<dbReference type="PANTHER" id="PTHR46339">
    <property type="entry name" value="PROTEIN CBG15282-RELATED"/>
    <property type="match status" value="1"/>
</dbReference>
<dbReference type="InterPro" id="IPR020901">
    <property type="entry name" value="Prtase_inh_Kunz-CS"/>
</dbReference>
<dbReference type="InterPro" id="IPR028150">
    <property type="entry name" value="Lustrin_cystein"/>
</dbReference>
<dbReference type="InterPro" id="IPR006149">
    <property type="entry name" value="EB_dom"/>
</dbReference>
<dbReference type="GO" id="GO:0004867">
    <property type="term" value="F:serine-type endopeptidase inhibitor activity"/>
    <property type="evidence" value="ECO:0007669"/>
    <property type="project" value="InterPro"/>
</dbReference>
<dbReference type="InterPro" id="IPR002223">
    <property type="entry name" value="Kunitz_BPTI"/>
</dbReference>
<reference evidence="3" key="1">
    <citation type="submission" date="2020-10" db="EMBL/GenBank/DDBJ databases">
        <authorList>
            <person name="Kikuchi T."/>
        </authorList>
    </citation>
    <scope>NUCLEOTIDE SEQUENCE</scope>
    <source>
        <strain evidence="3">NKZ352</strain>
    </source>
</reference>
<evidence type="ECO:0000256" key="1">
    <source>
        <dbReference type="SAM" id="MobiDB-lite"/>
    </source>
</evidence>
<feature type="domain" description="BPTI/Kunitz inhibitor" evidence="2">
    <location>
        <begin position="769"/>
        <end position="821"/>
    </location>
</feature>
<dbReference type="PANTHER" id="PTHR46339:SF4">
    <property type="entry name" value="BPTI_KUNITZ INHIBITOR DOMAIN-CONTAINING PROTEIN"/>
    <property type="match status" value="1"/>
</dbReference>
<dbReference type="SUPFAM" id="SSF57362">
    <property type="entry name" value="BPTI-like"/>
    <property type="match status" value="5"/>
</dbReference>
<dbReference type="InterPro" id="IPR036880">
    <property type="entry name" value="Kunitz_BPTI_sf"/>
</dbReference>
<dbReference type="InterPro" id="IPR053014">
    <property type="entry name" value="Cuticle_assoc_divergent"/>
</dbReference>
<feature type="domain" description="BPTI/Kunitz inhibitor" evidence="2">
    <location>
        <begin position="334"/>
        <end position="386"/>
    </location>
</feature>
<dbReference type="Pfam" id="PF14625">
    <property type="entry name" value="Lustrin_cystein"/>
    <property type="match status" value="11"/>
</dbReference>